<sequence length="227" mass="26464">MGSKKNKRKDNLNWISKLIDLLIVIIGITIAFQLNNLRESNKSVAKEKEYIKSFYDESKDNESYLSSALNFSISNKNDIDTLKQILLSGRYYDKRIKVLTASMLGMENFNPSITTMENITASGEFELLKDIELRKRIINTYDFYNTTLELENLLTDYVNKYVTPVWFNHIRLSNMSYIDSTFIQGPLFENVVFGYEVLLNQQIKGYQENLERVKHLNKILAIANEEQ</sequence>
<proteinExistence type="predicted"/>
<dbReference type="AlphaFoldDB" id="A0A935C9A5"/>
<reference evidence="2" key="1">
    <citation type="submission" date="2021-01" db="EMBL/GenBank/DDBJ databases">
        <title>Marivirga aurantiaca sp. nov., isolated from intertidal surface sediments.</title>
        <authorList>
            <person name="Zhang M."/>
        </authorList>
    </citation>
    <scope>NUCLEOTIDE SEQUENCE</scope>
    <source>
        <strain evidence="2">S37H4</strain>
    </source>
</reference>
<keyword evidence="3" id="KW-1185">Reference proteome</keyword>
<name>A0A935C9A5_9BACT</name>
<protein>
    <submittedName>
        <fullName evidence="2">Uncharacterized protein</fullName>
    </submittedName>
</protein>
<keyword evidence="1" id="KW-0472">Membrane</keyword>
<feature type="transmembrane region" description="Helical" evidence="1">
    <location>
        <begin position="12"/>
        <end position="34"/>
    </location>
</feature>
<dbReference type="EMBL" id="JAEQBW010000001">
    <property type="protein sequence ID" value="MBK6264148.1"/>
    <property type="molecule type" value="Genomic_DNA"/>
</dbReference>
<evidence type="ECO:0000256" key="1">
    <source>
        <dbReference type="SAM" id="Phobius"/>
    </source>
</evidence>
<comment type="caution">
    <text evidence="2">The sequence shown here is derived from an EMBL/GenBank/DDBJ whole genome shotgun (WGS) entry which is preliminary data.</text>
</comment>
<evidence type="ECO:0000313" key="3">
    <source>
        <dbReference type="Proteomes" id="UP000611723"/>
    </source>
</evidence>
<keyword evidence="1" id="KW-0812">Transmembrane</keyword>
<evidence type="ECO:0000313" key="2">
    <source>
        <dbReference type="EMBL" id="MBK6264148.1"/>
    </source>
</evidence>
<keyword evidence="1" id="KW-1133">Transmembrane helix</keyword>
<organism evidence="2 3">
    <name type="scientific">Marivirga aurantiaca</name>
    <dbReference type="NCBI Taxonomy" id="2802615"/>
    <lineage>
        <taxon>Bacteria</taxon>
        <taxon>Pseudomonadati</taxon>
        <taxon>Bacteroidota</taxon>
        <taxon>Cytophagia</taxon>
        <taxon>Cytophagales</taxon>
        <taxon>Marivirgaceae</taxon>
        <taxon>Marivirga</taxon>
    </lineage>
</organism>
<dbReference type="Proteomes" id="UP000611723">
    <property type="component" value="Unassembled WGS sequence"/>
</dbReference>
<accession>A0A935C9A5</accession>
<dbReference type="RefSeq" id="WP_201429821.1">
    <property type="nucleotide sequence ID" value="NZ_JAEQBW010000001.1"/>
</dbReference>
<gene>
    <name evidence="2" type="ORF">JKA74_03790</name>
</gene>